<evidence type="ECO:0000259" key="2">
    <source>
        <dbReference type="Pfam" id="PF04248"/>
    </source>
</evidence>
<name>A4TCA6_MYCGI</name>
<dbReference type="AlphaFoldDB" id="A4TCA6"/>
<dbReference type="PANTHER" id="PTHR34310:SF9">
    <property type="entry name" value="BLR5716 PROTEIN"/>
    <property type="match status" value="1"/>
</dbReference>
<proteinExistence type="predicted"/>
<dbReference type="PANTHER" id="PTHR34310">
    <property type="entry name" value="DUF427 DOMAIN PROTEIN (AFU_ORTHOLOGUE AFUA_3G02220)"/>
    <property type="match status" value="1"/>
</dbReference>
<dbReference type="Pfam" id="PF04248">
    <property type="entry name" value="NTP_transf_9"/>
    <property type="match status" value="1"/>
</dbReference>
<gene>
    <name evidence="3" type="ordered locus">Mflv_4092</name>
</gene>
<reference evidence="3" key="1">
    <citation type="submission" date="2007-04" db="EMBL/GenBank/DDBJ databases">
        <authorList>
            <consortium name="US DOE Joint Genome Institute"/>
            <person name="Copeland A."/>
            <person name="Lucas S."/>
            <person name="Lapidus A."/>
            <person name="Barry K."/>
            <person name="Detter J.C."/>
            <person name="Glavina del Rio T."/>
            <person name="Hammon N."/>
            <person name="Israni S."/>
            <person name="Dalin E."/>
            <person name="Tice H."/>
            <person name="Pitluck S."/>
            <person name="Chain P."/>
            <person name="Malfatti S."/>
            <person name="Shin M."/>
            <person name="Vergez L."/>
            <person name="Schmutz J."/>
            <person name="Larimer F."/>
            <person name="Land M."/>
            <person name="Hauser L."/>
            <person name="Kyrpides N."/>
            <person name="Mikhailova N."/>
            <person name="Miller C."/>
            <person name="Richardson P."/>
        </authorList>
    </citation>
    <scope>NUCLEOTIDE SEQUENCE</scope>
    <source>
        <strain evidence="3">PYR-GCK</strain>
    </source>
</reference>
<accession>A4TCA6</accession>
<dbReference type="InterPro" id="IPR038694">
    <property type="entry name" value="DUF427_sf"/>
</dbReference>
<dbReference type="STRING" id="350054.Mflv_4092"/>
<protein>
    <recommendedName>
        <fullName evidence="2">DUF427 domain-containing protein</fullName>
    </recommendedName>
</protein>
<sequence>MVATAHRREPRTDEPDENCCHRDTSMSLVAGRGPLSRDRAGQLIPPVADDLVYVEPHPRRVQAVLGGRTVIDTEHALMVHRRGAPLSYAFSAGDIGDLPSTPVPEAPGYAVVPWSAVDSWFEEGRELVHYPPNPYHRVDCRPTARRLRVDAGEVTLVDTTDTTILFETALPPRLYVRPSAVRTDLLRRSSTTSYCNYKGYATYWSLDIDGTVVDDVAWSYADPPPESLPIAGMVSFDETRVAVTAELPATPERG</sequence>
<evidence type="ECO:0000256" key="1">
    <source>
        <dbReference type="SAM" id="MobiDB-lite"/>
    </source>
</evidence>
<evidence type="ECO:0000313" key="3">
    <source>
        <dbReference type="EMBL" id="ABP46562.1"/>
    </source>
</evidence>
<organism evidence="3">
    <name type="scientific">Mycolicibacterium gilvum (strain PYR-GCK)</name>
    <name type="common">Mycobacterium gilvum (strain PYR-GCK)</name>
    <dbReference type="NCBI Taxonomy" id="350054"/>
    <lineage>
        <taxon>Bacteria</taxon>
        <taxon>Bacillati</taxon>
        <taxon>Actinomycetota</taxon>
        <taxon>Actinomycetes</taxon>
        <taxon>Mycobacteriales</taxon>
        <taxon>Mycobacteriaceae</taxon>
        <taxon>Mycolicibacterium</taxon>
    </lineage>
</organism>
<dbReference type="KEGG" id="mgi:Mflv_4092"/>
<dbReference type="InterPro" id="IPR007361">
    <property type="entry name" value="DUF427"/>
</dbReference>
<reference evidence="3" key="2">
    <citation type="journal article" date="2013" name="PLoS ONE">
        <title>A Gene Expression Study of the Activities of Aromatic Ring-Cleavage Dioxygenases in Mycobacterium gilvum PYR-GCK to Changes in Salinity and pH during Pyrene Degradation.</title>
        <authorList>
            <person name="Badejo A.C."/>
            <person name="Badejo A.O."/>
            <person name="Shin K.H."/>
            <person name="Chai Y.G."/>
        </authorList>
    </citation>
    <scope>NUCLEOTIDE SEQUENCE [LARGE SCALE GENOMIC DNA]</scope>
    <source>
        <strain evidence="3">PYR-GCK</strain>
    </source>
</reference>
<feature type="region of interest" description="Disordered" evidence="1">
    <location>
        <begin position="1"/>
        <end position="22"/>
    </location>
</feature>
<dbReference type="HOGENOM" id="CLU_059611_1_1_11"/>
<dbReference type="eggNOG" id="COG2343">
    <property type="taxonomic scope" value="Bacteria"/>
</dbReference>
<dbReference type="Gene3D" id="2.170.150.40">
    <property type="entry name" value="Domain of unknown function (DUF427)"/>
    <property type="match status" value="2"/>
</dbReference>
<feature type="domain" description="DUF427" evidence="2">
    <location>
        <begin position="148"/>
        <end position="238"/>
    </location>
</feature>
<dbReference type="EMBL" id="CP000656">
    <property type="protein sequence ID" value="ABP46562.1"/>
    <property type="molecule type" value="Genomic_DNA"/>
</dbReference>